<keyword evidence="1" id="KW-1133">Transmembrane helix</keyword>
<name>A0A850DWW3_9MICO</name>
<organism evidence="2 3">
    <name type="scientific">Curtobacterium citreum</name>
    <dbReference type="NCBI Taxonomy" id="2036"/>
    <lineage>
        <taxon>Bacteria</taxon>
        <taxon>Bacillati</taxon>
        <taxon>Actinomycetota</taxon>
        <taxon>Actinomycetes</taxon>
        <taxon>Micrococcales</taxon>
        <taxon>Microbacteriaceae</taxon>
        <taxon>Curtobacterium</taxon>
    </lineage>
</organism>
<keyword evidence="1" id="KW-0472">Membrane</keyword>
<dbReference type="EMBL" id="JABMCG010000126">
    <property type="protein sequence ID" value="NUU29914.1"/>
    <property type="molecule type" value="Genomic_DNA"/>
</dbReference>
<sequence length="132" mass="13556">MTDDLWHRDGPWAPLTRDRAGRSAAGWVGVLVALVWTTVYLAVAAAEPALGPQGLTPAAREQIAIGLVLATALPVAVVVTLLGVRGVRRGAVRGRVIGWFALVLGGVALLPALVVSALGVLASWLATGVHVS</sequence>
<protein>
    <submittedName>
        <fullName evidence="2">Uncharacterized protein</fullName>
    </submittedName>
</protein>
<dbReference type="AlphaFoldDB" id="A0A850DWW3"/>
<feature type="transmembrane region" description="Helical" evidence="1">
    <location>
        <begin position="24"/>
        <end position="43"/>
    </location>
</feature>
<evidence type="ECO:0000313" key="3">
    <source>
        <dbReference type="Proteomes" id="UP000539146"/>
    </source>
</evidence>
<keyword evidence="1" id="KW-0812">Transmembrane</keyword>
<accession>A0A850DWW3</accession>
<comment type="caution">
    <text evidence="2">The sequence shown here is derived from an EMBL/GenBank/DDBJ whole genome shotgun (WGS) entry which is preliminary data.</text>
</comment>
<feature type="transmembrane region" description="Helical" evidence="1">
    <location>
        <begin position="63"/>
        <end position="84"/>
    </location>
</feature>
<feature type="transmembrane region" description="Helical" evidence="1">
    <location>
        <begin position="96"/>
        <end position="126"/>
    </location>
</feature>
<dbReference type="RefSeq" id="WP_175326988.1">
    <property type="nucleotide sequence ID" value="NZ_BAAAWP010000001.1"/>
</dbReference>
<reference evidence="2 3" key="1">
    <citation type="submission" date="2020-05" db="EMBL/GenBank/DDBJ databases">
        <title>Genome Sequencing of Type Strains.</title>
        <authorList>
            <person name="Lemaire J.F."/>
            <person name="Inderbitzin P."/>
            <person name="Gregorio O.A."/>
            <person name="Collins S.B."/>
            <person name="Wespe N."/>
            <person name="Knight-Connoni V."/>
        </authorList>
    </citation>
    <scope>NUCLEOTIDE SEQUENCE [LARGE SCALE GENOMIC DNA]</scope>
    <source>
        <strain evidence="2 3">DSM 20512</strain>
    </source>
</reference>
<evidence type="ECO:0000313" key="2">
    <source>
        <dbReference type="EMBL" id="NUU29914.1"/>
    </source>
</evidence>
<dbReference type="Proteomes" id="UP000539146">
    <property type="component" value="Unassembled WGS sequence"/>
</dbReference>
<proteinExistence type="predicted"/>
<evidence type="ECO:0000256" key="1">
    <source>
        <dbReference type="SAM" id="Phobius"/>
    </source>
</evidence>
<gene>
    <name evidence="2" type="ORF">HP467_17625</name>
</gene>